<dbReference type="Gene3D" id="3.30.870.10">
    <property type="entry name" value="Endonuclease Chain A"/>
    <property type="match status" value="2"/>
</dbReference>
<dbReference type="EMBL" id="CP042913">
    <property type="protein sequence ID" value="QEG34309.1"/>
    <property type="molecule type" value="Genomic_DNA"/>
</dbReference>
<keyword evidence="6" id="KW-0460">Magnesium</keyword>
<evidence type="ECO:0000256" key="6">
    <source>
        <dbReference type="HAMAP-Rule" id="MF_00347"/>
    </source>
</evidence>
<keyword evidence="1 6" id="KW-0597">Phosphoprotein</keyword>
<dbReference type="SUPFAM" id="SSF140356">
    <property type="entry name" value="PPK N-terminal domain-like"/>
    <property type="match status" value="1"/>
</dbReference>
<evidence type="ECO:0000259" key="9">
    <source>
        <dbReference type="Pfam" id="PF13089"/>
    </source>
</evidence>
<dbReference type="PANTHER" id="PTHR30218:SF0">
    <property type="entry name" value="POLYPHOSPHATE KINASE"/>
    <property type="match status" value="1"/>
</dbReference>
<dbReference type="GO" id="GO:0006799">
    <property type="term" value="P:polyphosphate biosynthetic process"/>
    <property type="evidence" value="ECO:0007669"/>
    <property type="project" value="UniProtKB-UniRule"/>
</dbReference>
<dbReference type="InterPro" id="IPR036832">
    <property type="entry name" value="PPK_N_dom_sf"/>
</dbReference>
<feature type="domain" description="Polyphosphate kinase N-terminal" evidence="9">
    <location>
        <begin position="13"/>
        <end position="121"/>
    </location>
</feature>
<dbReference type="Pfam" id="PF17941">
    <property type="entry name" value="PP_kinase_C_1"/>
    <property type="match status" value="1"/>
</dbReference>
<sequence length="728" mass="83001">MTTPVHTFQPEHFINRELSWLEFNARVLEEAQDSSNPLMERAKFLAIFSSNLDEFFMVRVAGLREQAFGGVAPQDVSADGLTPMAQLQRITERTRQLVVDQYACLNDAILPELAKNDVHILAEKDLDKSQRKTINEFFRQRAFPVLTPMAIDPSHPSPRFHNRGLYLVALLQRSKGVGPADLFAVVQLPTVLPRFVDIGEPGENKYIMLEDLLAAKLPELFGGYEIAHHATFRMTRDMDIDVLEQEADDMLRAIEMRLRVRQQSEAVRLEVQAGMGEDLLEMLVNEESLHVRDEVDGRVYSDVYHIQGMLDMTCMWDLIRLIEKNDLRDPPLIPRQPVRLRRGESMLSEIAQHDILLHHPFDSFDPVVRFVEEAAEDTDVLAIKQTLYRTSGDSPIVRALIKAAENGKQVTALVELKARFDEANNIIWARQMERAGVHVVYGFMDLKTHCKLAMVVRQEGKKVRRYVHLSTGNYNPTTARLYTDLGLFTSDKAFAEDASALFNFLTGYSQGHEWQKLILAPRDMHQRTIELINEQAQRARAGKKSRIFAKLNSLVDRETIEALYQASQAGVPIELVIRGICCLRPGLPGISESIEVRSIVDRFLEHSRILVFGEGNKMQVFLSSADWMPRNFDRRVEVMFPVEDSELRKRICEDIVPTYLRDNMRARILKADGTYVRATVSEGNQQHRSQNELLNGLPNFIENPVVATSETFNGLAEENPKEQPQKTS</sequence>
<comment type="similarity">
    <text evidence="6 7">Belongs to the polyphosphate kinase 1 (PPK1) family.</text>
</comment>
<organism evidence="12 13">
    <name type="scientific">Bythopirellula goksoeyrii</name>
    <dbReference type="NCBI Taxonomy" id="1400387"/>
    <lineage>
        <taxon>Bacteria</taxon>
        <taxon>Pseudomonadati</taxon>
        <taxon>Planctomycetota</taxon>
        <taxon>Planctomycetia</taxon>
        <taxon>Pirellulales</taxon>
        <taxon>Lacipirellulaceae</taxon>
        <taxon>Bythopirellula</taxon>
    </lineage>
</organism>
<dbReference type="GO" id="GO:0009358">
    <property type="term" value="C:polyphosphate kinase complex"/>
    <property type="evidence" value="ECO:0007669"/>
    <property type="project" value="InterPro"/>
</dbReference>
<feature type="binding site" evidence="6">
    <location>
        <position position="419"/>
    </location>
    <ligand>
        <name>Mg(2+)</name>
        <dbReference type="ChEBI" id="CHEBI:18420"/>
    </ligand>
</feature>
<dbReference type="Gene3D" id="3.30.1840.10">
    <property type="entry name" value="Polyphosphate kinase middle domain"/>
    <property type="match status" value="1"/>
</dbReference>
<evidence type="ECO:0000256" key="2">
    <source>
        <dbReference type="ARBA" id="ARBA00022679"/>
    </source>
</evidence>
<dbReference type="PIRSF" id="PIRSF015589">
    <property type="entry name" value="PP_kinase"/>
    <property type="match status" value="1"/>
</dbReference>
<dbReference type="RefSeq" id="WP_148072977.1">
    <property type="nucleotide sequence ID" value="NZ_CP042913.1"/>
</dbReference>
<keyword evidence="3 6" id="KW-0547">Nucleotide-binding</keyword>
<evidence type="ECO:0000259" key="8">
    <source>
        <dbReference type="Pfam" id="PF02503"/>
    </source>
</evidence>
<dbReference type="InterPro" id="IPR025200">
    <property type="entry name" value="PPK_C_dom2"/>
</dbReference>
<dbReference type="Pfam" id="PF13089">
    <property type="entry name" value="PP_kinase_N"/>
    <property type="match status" value="1"/>
</dbReference>
<keyword evidence="13" id="KW-1185">Reference proteome</keyword>
<dbReference type="Pfam" id="PF13090">
    <property type="entry name" value="PP_kinase_C"/>
    <property type="match status" value="1"/>
</dbReference>
<dbReference type="CDD" id="cd09168">
    <property type="entry name" value="PLDc_PaPPK1_C2_like"/>
    <property type="match status" value="1"/>
</dbReference>
<dbReference type="CDD" id="cd09165">
    <property type="entry name" value="PLDc_PaPPK1_C1_like"/>
    <property type="match status" value="1"/>
</dbReference>
<dbReference type="OrthoDB" id="9761456at2"/>
<gene>
    <name evidence="6 12" type="primary">ppk</name>
    <name evidence="12" type="ORF">Pr1d_15830</name>
</gene>
<comment type="function">
    <text evidence="6 7">Catalyzes the reversible transfer of the terminal phosphate of ATP to form a long-chain polyphosphate (polyP).</text>
</comment>
<dbReference type="InterPro" id="IPR041108">
    <property type="entry name" value="PP_kinase_C_1"/>
</dbReference>
<dbReference type="InterPro" id="IPR003414">
    <property type="entry name" value="PP_kinase"/>
</dbReference>
<keyword evidence="6" id="KW-0479">Metal-binding</keyword>
<comment type="catalytic activity">
    <reaction evidence="6 7">
        <text>[phosphate](n) + ATP = [phosphate](n+1) + ADP</text>
        <dbReference type="Rhea" id="RHEA:19573"/>
        <dbReference type="Rhea" id="RHEA-COMP:9859"/>
        <dbReference type="Rhea" id="RHEA-COMP:14280"/>
        <dbReference type="ChEBI" id="CHEBI:16838"/>
        <dbReference type="ChEBI" id="CHEBI:30616"/>
        <dbReference type="ChEBI" id="CHEBI:456216"/>
        <dbReference type="EC" id="2.7.4.1"/>
    </reaction>
</comment>
<dbReference type="Pfam" id="PF02503">
    <property type="entry name" value="PP_kinase"/>
    <property type="match status" value="1"/>
</dbReference>
<dbReference type="AlphaFoldDB" id="A0A5B9Q9B3"/>
<name>A0A5B9Q9B3_9BACT</name>
<feature type="domain" description="Polyphosphate kinase middle" evidence="8">
    <location>
        <begin position="130"/>
        <end position="318"/>
    </location>
</feature>
<feature type="domain" description="Polyphosphate kinase C-terminal" evidence="10">
    <location>
        <begin position="517"/>
        <end position="690"/>
    </location>
</feature>
<dbReference type="SUPFAM" id="SSF143724">
    <property type="entry name" value="PHP14-like"/>
    <property type="match status" value="1"/>
</dbReference>
<dbReference type="HAMAP" id="MF_00347">
    <property type="entry name" value="Polyphosphate_kinase"/>
    <property type="match status" value="1"/>
</dbReference>
<evidence type="ECO:0000313" key="12">
    <source>
        <dbReference type="EMBL" id="QEG34309.1"/>
    </source>
</evidence>
<keyword evidence="4 6" id="KW-0418">Kinase</keyword>
<comment type="cofactor">
    <cofactor evidence="6">
        <name>Mg(2+)</name>
        <dbReference type="ChEBI" id="CHEBI:18420"/>
    </cofactor>
</comment>
<dbReference type="Proteomes" id="UP000323917">
    <property type="component" value="Chromosome"/>
</dbReference>
<dbReference type="NCBIfam" id="NF003918">
    <property type="entry name" value="PRK05443.1-2"/>
    <property type="match status" value="1"/>
</dbReference>
<keyword evidence="5 6" id="KW-0067">ATP-binding</keyword>
<dbReference type="EC" id="2.7.4.1" evidence="6 7"/>
<dbReference type="SUPFAM" id="SSF56024">
    <property type="entry name" value="Phospholipase D/nuclease"/>
    <property type="match status" value="2"/>
</dbReference>
<dbReference type="InterPro" id="IPR024953">
    <property type="entry name" value="PP_kinase_middle"/>
</dbReference>
<dbReference type="InterPro" id="IPR036830">
    <property type="entry name" value="PP_kinase_middle_dom_sf"/>
</dbReference>
<comment type="PTM">
    <text evidence="6 7">An intermediate of this reaction is the autophosphorylated ppk in which a phosphate is covalently linked to a histidine residue through a N-P bond.</text>
</comment>
<dbReference type="NCBIfam" id="TIGR03705">
    <property type="entry name" value="poly_P_kin"/>
    <property type="match status" value="1"/>
</dbReference>
<accession>A0A5B9Q9B3</accession>
<feature type="active site" description="Phosphohistidine intermediate" evidence="6">
    <location>
        <position position="449"/>
    </location>
</feature>
<dbReference type="PANTHER" id="PTHR30218">
    <property type="entry name" value="POLYPHOSPHATE KINASE"/>
    <property type="match status" value="1"/>
</dbReference>
<dbReference type="KEGG" id="bgok:Pr1d_15830"/>
<dbReference type="GO" id="GO:0046872">
    <property type="term" value="F:metal ion binding"/>
    <property type="evidence" value="ECO:0007669"/>
    <property type="project" value="UniProtKB-KW"/>
</dbReference>
<evidence type="ECO:0000313" key="13">
    <source>
        <dbReference type="Proteomes" id="UP000323917"/>
    </source>
</evidence>
<evidence type="ECO:0000259" key="10">
    <source>
        <dbReference type="Pfam" id="PF13090"/>
    </source>
</evidence>
<feature type="domain" description="Polyphosphate kinase C-terminal" evidence="11">
    <location>
        <begin position="346"/>
        <end position="510"/>
    </location>
</feature>
<proteinExistence type="inferred from homology"/>
<evidence type="ECO:0000256" key="4">
    <source>
        <dbReference type="ARBA" id="ARBA00022777"/>
    </source>
</evidence>
<feature type="binding site" evidence="6">
    <location>
        <position position="482"/>
    </location>
    <ligand>
        <name>ATP</name>
        <dbReference type="ChEBI" id="CHEBI:30616"/>
    </ligand>
</feature>
<evidence type="ECO:0000256" key="1">
    <source>
        <dbReference type="ARBA" id="ARBA00022553"/>
    </source>
</evidence>
<evidence type="ECO:0000259" key="11">
    <source>
        <dbReference type="Pfam" id="PF17941"/>
    </source>
</evidence>
<dbReference type="NCBIfam" id="NF003917">
    <property type="entry name" value="PRK05443.1-1"/>
    <property type="match status" value="1"/>
</dbReference>
<evidence type="ECO:0000256" key="3">
    <source>
        <dbReference type="ARBA" id="ARBA00022741"/>
    </source>
</evidence>
<evidence type="ECO:0000256" key="7">
    <source>
        <dbReference type="RuleBase" id="RU003800"/>
    </source>
</evidence>
<feature type="binding site" evidence="6">
    <location>
        <position position="51"/>
    </location>
    <ligand>
        <name>ATP</name>
        <dbReference type="ChEBI" id="CHEBI:30616"/>
    </ligand>
</feature>
<protein>
    <recommendedName>
        <fullName evidence="6 7">Polyphosphate kinase</fullName>
        <ecNumber evidence="6 7">2.7.4.1</ecNumber>
    </recommendedName>
    <alternativeName>
        <fullName evidence="6">ATP-polyphosphate phosphotransferase</fullName>
    </alternativeName>
    <alternativeName>
        <fullName evidence="6">Polyphosphoric acid kinase</fullName>
    </alternativeName>
</protein>
<reference evidence="12 13" key="1">
    <citation type="submission" date="2019-08" db="EMBL/GenBank/DDBJ databases">
        <title>Deep-cultivation of Planctomycetes and their phenomic and genomic characterization uncovers novel biology.</title>
        <authorList>
            <person name="Wiegand S."/>
            <person name="Jogler M."/>
            <person name="Boedeker C."/>
            <person name="Pinto D."/>
            <person name="Vollmers J."/>
            <person name="Rivas-Marin E."/>
            <person name="Kohn T."/>
            <person name="Peeters S.H."/>
            <person name="Heuer A."/>
            <person name="Rast P."/>
            <person name="Oberbeckmann S."/>
            <person name="Bunk B."/>
            <person name="Jeske O."/>
            <person name="Meyerdierks A."/>
            <person name="Storesund J.E."/>
            <person name="Kallscheuer N."/>
            <person name="Luecker S."/>
            <person name="Lage O.M."/>
            <person name="Pohl T."/>
            <person name="Merkel B.J."/>
            <person name="Hornburger P."/>
            <person name="Mueller R.-W."/>
            <person name="Bruemmer F."/>
            <person name="Labrenz M."/>
            <person name="Spormann A.M."/>
            <person name="Op den Camp H."/>
            <person name="Overmann J."/>
            <person name="Amann R."/>
            <person name="Jetten M.S.M."/>
            <person name="Mascher T."/>
            <person name="Medema M.H."/>
            <person name="Devos D.P."/>
            <person name="Kaster A.-K."/>
            <person name="Ovreas L."/>
            <person name="Rohde M."/>
            <person name="Galperin M.Y."/>
            <person name="Jogler C."/>
        </authorList>
    </citation>
    <scope>NUCLEOTIDE SEQUENCE [LARGE SCALE GENOMIC DNA]</scope>
    <source>
        <strain evidence="12 13">Pr1d</strain>
    </source>
</reference>
<evidence type="ECO:0000256" key="5">
    <source>
        <dbReference type="ARBA" id="ARBA00022840"/>
    </source>
</evidence>
<dbReference type="NCBIfam" id="NF003921">
    <property type="entry name" value="PRK05443.2-2"/>
    <property type="match status" value="1"/>
</dbReference>
<feature type="binding site" evidence="6">
    <location>
        <position position="389"/>
    </location>
    <ligand>
        <name>Mg(2+)</name>
        <dbReference type="ChEBI" id="CHEBI:18420"/>
    </ligand>
</feature>
<dbReference type="InterPro" id="IPR025198">
    <property type="entry name" value="PPK_N_dom"/>
</dbReference>
<keyword evidence="2 6" id="KW-0808">Transferase</keyword>
<dbReference type="Gene3D" id="1.20.58.310">
    <property type="entry name" value="Polyphosphate kinase N-terminal domain"/>
    <property type="match status" value="1"/>
</dbReference>
<feature type="binding site" evidence="6">
    <location>
        <position position="578"/>
    </location>
    <ligand>
        <name>ATP</name>
        <dbReference type="ChEBI" id="CHEBI:30616"/>
    </ligand>
</feature>
<dbReference type="GO" id="GO:0008976">
    <property type="term" value="F:polyphosphate kinase activity"/>
    <property type="evidence" value="ECO:0007669"/>
    <property type="project" value="UniProtKB-UniRule"/>
</dbReference>
<dbReference type="GO" id="GO:0005524">
    <property type="term" value="F:ATP binding"/>
    <property type="evidence" value="ECO:0007669"/>
    <property type="project" value="UniProtKB-KW"/>
</dbReference>
<feature type="binding site" evidence="6">
    <location>
        <position position="606"/>
    </location>
    <ligand>
        <name>ATP</name>
        <dbReference type="ChEBI" id="CHEBI:30616"/>
    </ligand>
</feature>